<evidence type="ECO:0000256" key="2">
    <source>
        <dbReference type="PROSITE-ProRule" id="PRU01360"/>
    </source>
</evidence>
<keyword evidence="6" id="KW-1185">Reference proteome</keyword>
<dbReference type="InterPro" id="IPR039426">
    <property type="entry name" value="TonB-dep_rcpt-like"/>
</dbReference>
<comment type="similarity">
    <text evidence="2">Belongs to the TonB-dependent receptor family.</text>
</comment>
<keyword evidence="2" id="KW-1134">Transmembrane beta strand</keyword>
<dbReference type="GO" id="GO:0009279">
    <property type="term" value="C:cell outer membrane"/>
    <property type="evidence" value="ECO:0007669"/>
    <property type="project" value="UniProtKB-SubCell"/>
</dbReference>
<evidence type="ECO:0000313" key="6">
    <source>
        <dbReference type="Proteomes" id="UP000199679"/>
    </source>
</evidence>
<dbReference type="Pfam" id="PF13715">
    <property type="entry name" value="CarbopepD_reg_2"/>
    <property type="match status" value="1"/>
</dbReference>
<sequence>MKRKVPPKLGLLLLSCFLLLCTLQAFSQVSRSISGHITDEHGQPLPGVSVLLQGTSQGTTTDQDGFYKISASNGATLVFSYIGYDRKTLEVTAGSGGDVILAVDKKSGTLGEVVVIGYGTRQKANVTGAVSSIKGDELEKSPVANLSNAIAGAVPGLIVNTNSGEPGADDATILIRGKGTLGGGSNTTPLIVVDGVPDRSFNRLDPGDIESFTVLKDASAAIYGARAANGVILITTKRGKAGKPVLSFTSNYALTQPTRVPQMLSSWQYAQSVNEYDNLIGQKPQYTAADIQAYKDGSDPLGHPNTDWWSALMKTWTPQTNNVLSLSGGTDKIKYFISGQDLHQNSMYKSGTDYYNNDNGRVNLDIQATNNFKIGVDVLFRDEYKNGEAPGYDANGIFNQLWSDYPYLVPVYPNGKVGVGIGGGPGNSMVYVLNGDLGYTHDNYDFLQTKTSFSWALPKITSGLHLDGYFAYDDNWNQFKGFNAIPPPAYSYNSTTQQYDEYTSTVPGSLTLENTKQINKLVHLQLGYDHKFGKSAVSAFVAYEQEQQTYTELDAYRTGFLSNNVTELSAGSAQGETNNSVTTQFARQDYISRISYNYDDRYIIDYNMRYDGSSNFPAGKRFGFFPSVSAAWRISQEKFWDPNSIVDNLKLRASYGLTGNDVVASPFQYLQTYTLATGQGNGYYYGPNATQQSGLTPGATPNLNITWERSKMLNIGIDAELWHALTASVDVFHEIRYDILVPPTLSTPDYAGISLPDENLGRVQNQGIELDLGYRNKIGNFNYHINGNMTYAVNKVLYEDEPANVPSYQQKTGYPIDSWLLYKADGLYQTQAQVNASPHPNGSGPGDIKYVDVNGDGQINALDEVRTTLSPTPQIMFGTTLGGNWKNWDFTIFFQGQARAEVLVQPGGLNMAEQFFTGRWLQPGDNTYPRTFNGPTNATYGSNTYASTFWLKNDAYLRLKNLEVGYTFASSLLKSISVQSLRIYVSGNNLLTFDSLGPSFDPEAAYSNNSINGRYYPQQRVINLGANIKF</sequence>
<dbReference type="SUPFAM" id="SSF49464">
    <property type="entry name" value="Carboxypeptidase regulatory domain-like"/>
    <property type="match status" value="1"/>
</dbReference>
<proteinExistence type="inferred from homology"/>
<keyword evidence="2" id="KW-0998">Cell outer membrane</keyword>
<dbReference type="PANTHER" id="PTHR30069">
    <property type="entry name" value="TONB-DEPENDENT OUTER MEMBRANE RECEPTOR"/>
    <property type="match status" value="1"/>
</dbReference>
<dbReference type="EMBL" id="LT629740">
    <property type="protein sequence ID" value="SDT34969.1"/>
    <property type="molecule type" value="Genomic_DNA"/>
</dbReference>
<dbReference type="InterPro" id="IPR008969">
    <property type="entry name" value="CarboxyPept-like_regulatory"/>
</dbReference>
<dbReference type="Gene3D" id="2.60.40.1120">
    <property type="entry name" value="Carboxypeptidase-like, regulatory domain"/>
    <property type="match status" value="1"/>
</dbReference>
<gene>
    <name evidence="5" type="ORF">SAMN05216490_3174</name>
</gene>
<dbReference type="AlphaFoldDB" id="A0A1H1ZMY4"/>
<feature type="chain" id="PRO_5009267885" evidence="3">
    <location>
        <begin position="28"/>
        <end position="1030"/>
    </location>
</feature>
<dbReference type="Proteomes" id="UP000199679">
    <property type="component" value="Chromosome I"/>
</dbReference>
<dbReference type="STRING" id="652787.SAMN05216490_3174"/>
<protein>
    <submittedName>
        <fullName evidence="5">TonB-linked outer membrane protein, SusC/RagA family</fullName>
    </submittedName>
</protein>
<dbReference type="InterPro" id="IPR023996">
    <property type="entry name" value="TonB-dep_OMP_SusC/RagA"/>
</dbReference>
<evidence type="ECO:0000313" key="5">
    <source>
        <dbReference type="EMBL" id="SDT34969.1"/>
    </source>
</evidence>
<dbReference type="InterPro" id="IPR012910">
    <property type="entry name" value="Plug_dom"/>
</dbReference>
<keyword evidence="2" id="KW-0812">Transmembrane</keyword>
<feature type="signal peptide" evidence="3">
    <location>
        <begin position="1"/>
        <end position="27"/>
    </location>
</feature>
<dbReference type="Gene3D" id="2.170.130.10">
    <property type="entry name" value="TonB-dependent receptor, plug domain"/>
    <property type="match status" value="1"/>
</dbReference>
<dbReference type="GO" id="GO:0044718">
    <property type="term" value="P:siderophore transmembrane transport"/>
    <property type="evidence" value="ECO:0007669"/>
    <property type="project" value="TreeGrafter"/>
</dbReference>
<dbReference type="GO" id="GO:0015344">
    <property type="term" value="F:siderophore uptake transmembrane transporter activity"/>
    <property type="evidence" value="ECO:0007669"/>
    <property type="project" value="TreeGrafter"/>
</dbReference>
<dbReference type="PANTHER" id="PTHR30069:SF29">
    <property type="entry name" value="HEMOGLOBIN AND HEMOGLOBIN-HAPTOGLOBIN-BINDING PROTEIN 1-RELATED"/>
    <property type="match status" value="1"/>
</dbReference>
<dbReference type="FunFam" id="2.170.130.10:FF:000003">
    <property type="entry name" value="SusC/RagA family TonB-linked outer membrane protein"/>
    <property type="match status" value="1"/>
</dbReference>
<keyword evidence="2" id="KW-0472">Membrane</keyword>
<evidence type="ECO:0000256" key="1">
    <source>
        <dbReference type="ARBA" id="ARBA00022729"/>
    </source>
</evidence>
<dbReference type="InterPro" id="IPR023997">
    <property type="entry name" value="TonB-dep_OMP_SusC/RagA_CS"/>
</dbReference>
<dbReference type="InterPro" id="IPR037066">
    <property type="entry name" value="Plug_dom_sf"/>
</dbReference>
<dbReference type="SUPFAM" id="SSF56935">
    <property type="entry name" value="Porins"/>
    <property type="match status" value="1"/>
</dbReference>
<dbReference type="PROSITE" id="PS52016">
    <property type="entry name" value="TONB_DEPENDENT_REC_3"/>
    <property type="match status" value="1"/>
</dbReference>
<keyword evidence="2" id="KW-0813">Transport</keyword>
<keyword evidence="1 3" id="KW-0732">Signal</keyword>
<organism evidence="5 6">
    <name type="scientific">Mucilaginibacter mallensis</name>
    <dbReference type="NCBI Taxonomy" id="652787"/>
    <lineage>
        <taxon>Bacteria</taxon>
        <taxon>Pseudomonadati</taxon>
        <taxon>Bacteroidota</taxon>
        <taxon>Sphingobacteriia</taxon>
        <taxon>Sphingobacteriales</taxon>
        <taxon>Sphingobacteriaceae</taxon>
        <taxon>Mucilaginibacter</taxon>
    </lineage>
</organism>
<dbReference type="NCBIfam" id="TIGR04057">
    <property type="entry name" value="SusC_RagA_signa"/>
    <property type="match status" value="1"/>
</dbReference>
<dbReference type="Pfam" id="PF07715">
    <property type="entry name" value="Plug"/>
    <property type="match status" value="1"/>
</dbReference>
<dbReference type="RefSeq" id="WP_091374866.1">
    <property type="nucleotide sequence ID" value="NZ_LT629740.1"/>
</dbReference>
<accession>A0A1H1ZMY4</accession>
<feature type="domain" description="TonB-dependent receptor plug" evidence="4">
    <location>
        <begin position="123"/>
        <end position="231"/>
    </location>
</feature>
<dbReference type="OrthoDB" id="9768177at2"/>
<evidence type="ECO:0000256" key="3">
    <source>
        <dbReference type="SAM" id="SignalP"/>
    </source>
</evidence>
<dbReference type="NCBIfam" id="TIGR04056">
    <property type="entry name" value="OMP_RagA_SusC"/>
    <property type="match status" value="1"/>
</dbReference>
<reference evidence="5 6" key="1">
    <citation type="submission" date="2016-10" db="EMBL/GenBank/DDBJ databases">
        <authorList>
            <person name="de Groot N.N."/>
        </authorList>
    </citation>
    <scope>NUCLEOTIDE SEQUENCE [LARGE SCALE GENOMIC DNA]</scope>
    <source>
        <strain evidence="5 6">MP1X4</strain>
    </source>
</reference>
<name>A0A1H1ZMY4_MUCMA</name>
<evidence type="ECO:0000259" key="4">
    <source>
        <dbReference type="Pfam" id="PF07715"/>
    </source>
</evidence>
<comment type="subcellular location">
    <subcellularLocation>
        <location evidence="2">Cell outer membrane</location>
        <topology evidence="2">Multi-pass membrane protein</topology>
    </subcellularLocation>
</comment>